<name>A0AAI9U7Q2_9PEZI</name>
<feature type="domain" description="Nephrocystin 3-like N-terminal" evidence="2">
    <location>
        <begin position="10"/>
        <end position="152"/>
    </location>
</feature>
<gene>
    <name evidence="3" type="ORF">CMEL01_04939</name>
</gene>
<dbReference type="PANTHER" id="PTHR40619:SF3">
    <property type="entry name" value="FUNGAL STAND N-TERMINAL GOODBYE DOMAIN-CONTAINING PROTEIN"/>
    <property type="match status" value="1"/>
</dbReference>
<dbReference type="Proteomes" id="UP001239795">
    <property type="component" value="Unassembled WGS sequence"/>
</dbReference>
<proteinExistence type="predicted"/>
<dbReference type="Pfam" id="PF24883">
    <property type="entry name" value="NPHP3_N"/>
    <property type="match status" value="1"/>
</dbReference>
<evidence type="ECO:0000313" key="4">
    <source>
        <dbReference type="Proteomes" id="UP001239795"/>
    </source>
</evidence>
<accession>A0AAI9U7Q2</accession>
<keyword evidence="1" id="KW-0677">Repeat</keyword>
<dbReference type="AlphaFoldDB" id="A0AAI9U7Q2"/>
<keyword evidence="4" id="KW-1185">Reference proteome</keyword>
<dbReference type="PANTHER" id="PTHR40619">
    <property type="entry name" value="FUNGAL STAND N-TERMINAL GOODBYE DOMAIN-CONTAINING PROTEIN"/>
    <property type="match status" value="1"/>
</dbReference>
<sequence>MENLVLTPLSVFCAELAEQVQRERHVRLIFFCGPVDEGEDQILWGSTIIRALIYQIFQHNRGFFTAREVDSMYGDFKPILESQNLRTTDLCVIFSGLVRLVEPSLNQRNKKMVCIIDGLGACNNQRYRNVMEVVQALAEINKTVPSFQLICTGPLLLGVPLECFPRLYDLARSGINVGPQGLTAEGIEA</sequence>
<evidence type="ECO:0000256" key="1">
    <source>
        <dbReference type="ARBA" id="ARBA00022737"/>
    </source>
</evidence>
<reference evidence="3 4" key="1">
    <citation type="submission" date="2016-10" db="EMBL/GenBank/DDBJ databases">
        <title>The genome sequence of Colletotrichum fioriniae PJ7.</title>
        <authorList>
            <person name="Baroncelli R."/>
        </authorList>
    </citation>
    <scope>NUCLEOTIDE SEQUENCE [LARGE SCALE GENOMIC DNA]</scope>
    <source>
        <strain evidence="3">Col 31</strain>
    </source>
</reference>
<dbReference type="InterPro" id="IPR056884">
    <property type="entry name" value="NPHP3-like_N"/>
</dbReference>
<organism evidence="3 4">
    <name type="scientific">Colletotrichum melonis</name>
    <dbReference type="NCBI Taxonomy" id="1209925"/>
    <lineage>
        <taxon>Eukaryota</taxon>
        <taxon>Fungi</taxon>
        <taxon>Dikarya</taxon>
        <taxon>Ascomycota</taxon>
        <taxon>Pezizomycotina</taxon>
        <taxon>Sordariomycetes</taxon>
        <taxon>Hypocreomycetidae</taxon>
        <taxon>Glomerellales</taxon>
        <taxon>Glomerellaceae</taxon>
        <taxon>Colletotrichum</taxon>
        <taxon>Colletotrichum acutatum species complex</taxon>
    </lineage>
</organism>
<dbReference type="EMBL" id="MLGG01000035">
    <property type="protein sequence ID" value="KAK1453280.1"/>
    <property type="molecule type" value="Genomic_DNA"/>
</dbReference>
<evidence type="ECO:0000313" key="3">
    <source>
        <dbReference type="EMBL" id="KAK1453280.1"/>
    </source>
</evidence>
<comment type="caution">
    <text evidence="3">The sequence shown here is derived from an EMBL/GenBank/DDBJ whole genome shotgun (WGS) entry which is preliminary data.</text>
</comment>
<evidence type="ECO:0000259" key="2">
    <source>
        <dbReference type="Pfam" id="PF24883"/>
    </source>
</evidence>
<protein>
    <recommendedName>
        <fullName evidence="2">Nephrocystin 3-like N-terminal domain-containing protein</fullName>
    </recommendedName>
</protein>